<dbReference type="STRING" id="1348624.GCA_001591545_02841"/>
<dbReference type="RefSeq" id="WP_066143287.1">
    <property type="nucleotide sequence ID" value="NZ_CBCSGM010000002.1"/>
</dbReference>
<keyword evidence="2" id="KW-1185">Reference proteome</keyword>
<accession>A0A2X4VLD6</accession>
<protein>
    <submittedName>
        <fullName evidence="1">Uncharacterized protein</fullName>
    </submittedName>
</protein>
<dbReference type="EMBL" id="LS483476">
    <property type="protein sequence ID" value="SQI51641.1"/>
    <property type="molecule type" value="Genomic_DNA"/>
</dbReference>
<dbReference type="KEGG" id="blen:NCTC4824_00358"/>
<evidence type="ECO:0000313" key="1">
    <source>
        <dbReference type="EMBL" id="SQI51641.1"/>
    </source>
</evidence>
<evidence type="ECO:0000313" key="2">
    <source>
        <dbReference type="Proteomes" id="UP000249134"/>
    </source>
</evidence>
<gene>
    <name evidence="1" type="ORF">NCTC4824_00358</name>
</gene>
<reference evidence="1 2" key="1">
    <citation type="submission" date="2018-06" db="EMBL/GenBank/DDBJ databases">
        <authorList>
            <consortium name="Pathogen Informatics"/>
            <person name="Doyle S."/>
        </authorList>
    </citation>
    <scope>NUCLEOTIDE SEQUENCE [LARGE SCALE GENOMIC DNA]</scope>
    <source>
        <strain evidence="1 2">NCTC4824</strain>
    </source>
</reference>
<dbReference type="Proteomes" id="UP000249134">
    <property type="component" value="Chromosome 1"/>
</dbReference>
<sequence>MIGGVLYVAGSWVYNAVKSFLKAETADQIISKKKKASIRKEFPSEYLNKTLNEIEKDAKAGKARAKKAKKLLTDKRFNK</sequence>
<proteinExistence type="predicted"/>
<dbReference type="AlphaFoldDB" id="A0A2X4VLD6"/>
<name>A0A2X4VLD6_LEDLE</name>
<organism evidence="1 2">
    <name type="scientific">Lederbergia lenta</name>
    <name type="common">Bacillus lentus</name>
    <dbReference type="NCBI Taxonomy" id="1467"/>
    <lineage>
        <taxon>Bacteria</taxon>
        <taxon>Bacillati</taxon>
        <taxon>Bacillota</taxon>
        <taxon>Bacilli</taxon>
        <taxon>Bacillales</taxon>
        <taxon>Bacillaceae</taxon>
        <taxon>Lederbergia</taxon>
    </lineage>
</organism>